<dbReference type="PANTHER" id="PTHR35149:SF1">
    <property type="entry name" value="DUF5655 DOMAIN-CONTAINING PROTEIN"/>
    <property type="match status" value="1"/>
</dbReference>
<accession>A0ABT3IFH2</accession>
<evidence type="ECO:0000313" key="2">
    <source>
        <dbReference type="EMBL" id="MCW3482696.1"/>
    </source>
</evidence>
<gene>
    <name evidence="2" type="ORF">OL497_02260</name>
</gene>
<reference evidence="2 3" key="1">
    <citation type="submission" date="2022-10" db="EMBL/GenBank/DDBJ databases">
        <title>Chitinophaga nivalis PC15 sp. nov., isolated from Pyeongchang county, South Korea.</title>
        <authorList>
            <person name="Trinh H.N."/>
        </authorList>
    </citation>
    <scope>NUCLEOTIDE SEQUENCE [LARGE SCALE GENOMIC DNA]</scope>
    <source>
        <strain evidence="2 3">PC14</strain>
    </source>
</reference>
<dbReference type="Pfam" id="PF03235">
    <property type="entry name" value="GmrSD_N"/>
    <property type="match status" value="1"/>
</dbReference>
<proteinExistence type="predicted"/>
<evidence type="ECO:0000259" key="1">
    <source>
        <dbReference type="Pfam" id="PF03235"/>
    </source>
</evidence>
<protein>
    <submittedName>
        <fullName evidence="2">DUF262 domain-containing protein</fullName>
    </submittedName>
</protein>
<keyword evidence="3" id="KW-1185">Reference proteome</keyword>
<dbReference type="InterPro" id="IPR004919">
    <property type="entry name" value="GmrSD_N"/>
</dbReference>
<dbReference type="PANTHER" id="PTHR35149">
    <property type="entry name" value="SLL5132 PROTEIN"/>
    <property type="match status" value="1"/>
</dbReference>
<dbReference type="CDD" id="cd16387">
    <property type="entry name" value="ParB_N_Srx"/>
    <property type="match status" value="1"/>
</dbReference>
<dbReference type="Proteomes" id="UP001207742">
    <property type="component" value="Unassembled WGS sequence"/>
</dbReference>
<organism evidence="2 3">
    <name type="scientific">Chitinophaga nivalis</name>
    <dbReference type="NCBI Taxonomy" id="2991709"/>
    <lineage>
        <taxon>Bacteria</taxon>
        <taxon>Pseudomonadati</taxon>
        <taxon>Bacteroidota</taxon>
        <taxon>Chitinophagia</taxon>
        <taxon>Chitinophagales</taxon>
        <taxon>Chitinophagaceae</taxon>
        <taxon>Chitinophaga</taxon>
    </lineage>
</organism>
<comment type="caution">
    <text evidence="2">The sequence shown here is derived from an EMBL/GenBank/DDBJ whole genome shotgun (WGS) entry which is preliminary data.</text>
</comment>
<dbReference type="EMBL" id="JAPDNS010000001">
    <property type="protein sequence ID" value="MCW3482696.1"/>
    <property type="molecule type" value="Genomic_DNA"/>
</dbReference>
<sequence length="571" mass="66871">MPENKLTLKTIQDLAPGPAEQAEKFFIPSYQRGYRWTAQQVTDLLDDLLEFDNREEKKQTDIYCLQPVVVKKKEDKWEVIDGQQRLTTIYIIISYITNSIFNKKAASRFTLTFETRPNSEQFLIEIDESKKEKNIDYYHICEAHRAVRTWFEKKGDEGLMASTLYPVLLKKVNIIWYQINDDTDPIDIFTRINMGKIALTNAELIRALFLQSSNFPDHPEEIRLKQLEIAGEWDRIEYALQDDAFWYFLCNGEKKYATRIEFIFDLMAEKPLKPDDFYTFRKFQQDLQQDKIDAVWLRIKKYYMTLEEWYQNRTLYHQIGYLVATGTSIATIKAAAAKLTSRADFTAYLENSIAQTIQAPITKLTYGEHNNTIRKVLLLFNIETLLANTASHVYFPFHRFKTEEWDIEHIHAVQSEMPESREHQCNWLQDVLDHLQMEDPSLQTAITDFLNTPPKQLPPDAFAQLYNRVVDKYTEEGDDVDVNDISNLALLNTPINRGYKNAVFPVKRKTIITKDKAGVFIPICTKNVFLKYYSQEVSLHMTHFSRKDREDYLAAIVATLKKYIVSPLQNN</sequence>
<feature type="domain" description="GmrSD restriction endonucleases N-terminal" evidence="1">
    <location>
        <begin position="23"/>
        <end position="210"/>
    </location>
</feature>
<name>A0ABT3IFH2_9BACT</name>
<evidence type="ECO:0000313" key="3">
    <source>
        <dbReference type="Proteomes" id="UP001207742"/>
    </source>
</evidence>
<dbReference type="RefSeq" id="WP_264727321.1">
    <property type="nucleotide sequence ID" value="NZ_JAPDNR010000001.1"/>
</dbReference>